<dbReference type="AlphaFoldDB" id="A0AB37LQG8"/>
<protein>
    <recommendedName>
        <fullName evidence="5">Flavodoxin-like domain-containing protein</fullName>
    </recommendedName>
</protein>
<feature type="chain" id="PRO_5044334747" description="Flavodoxin-like domain-containing protein" evidence="2">
    <location>
        <begin position="22"/>
        <end position="76"/>
    </location>
</feature>
<dbReference type="EMBL" id="QSUP01000035">
    <property type="protein sequence ID" value="RGN46284.1"/>
    <property type="molecule type" value="Genomic_DNA"/>
</dbReference>
<gene>
    <name evidence="3" type="ORF">DXB61_17225</name>
</gene>
<proteinExistence type="predicted"/>
<evidence type="ECO:0000313" key="4">
    <source>
        <dbReference type="Proteomes" id="UP000261088"/>
    </source>
</evidence>
<organism evidence="3 4">
    <name type="scientific">Parabacteroides merdae</name>
    <dbReference type="NCBI Taxonomy" id="46503"/>
    <lineage>
        <taxon>Bacteria</taxon>
        <taxon>Pseudomonadati</taxon>
        <taxon>Bacteroidota</taxon>
        <taxon>Bacteroidia</taxon>
        <taxon>Bacteroidales</taxon>
        <taxon>Tannerellaceae</taxon>
        <taxon>Parabacteroides</taxon>
    </lineage>
</organism>
<evidence type="ECO:0000256" key="2">
    <source>
        <dbReference type="SAM" id="SignalP"/>
    </source>
</evidence>
<name>A0AB37LQG8_9BACT</name>
<keyword evidence="2" id="KW-0732">Signal</keyword>
<reference evidence="3 4" key="1">
    <citation type="submission" date="2018-08" db="EMBL/GenBank/DDBJ databases">
        <title>A genome reference for cultivated species of the human gut microbiota.</title>
        <authorList>
            <person name="Zou Y."/>
            <person name="Xue W."/>
            <person name="Luo G."/>
        </authorList>
    </citation>
    <scope>NUCLEOTIDE SEQUENCE [LARGE SCALE GENOMIC DNA]</scope>
    <source>
        <strain evidence="3 4">OM05-11AA</strain>
    </source>
</reference>
<comment type="caution">
    <text evidence="3">The sequence shown here is derived from an EMBL/GenBank/DDBJ whole genome shotgun (WGS) entry which is preliminary data.</text>
</comment>
<accession>A0AB37LQG8</accession>
<feature type="region of interest" description="Disordered" evidence="1">
    <location>
        <begin position="22"/>
        <end position="59"/>
    </location>
</feature>
<evidence type="ECO:0000256" key="1">
    <source>
        <dbReference type="SAM" id="MobiDB-lite"/>
    </source>
</evidence>
<evidence type="ECO:0008006" key="5">
    <source>
        <dbReference type="Google" id="ProtNLM"/>
    </source>
</evidence>
<feature type="compositionally biased region" description="Low complexity" evidence="1">
    <location>
        <begin position="29"/>
        <end position="40"/>
    </location>
</feature>
<evidence type="ECO:0000313" key="3">
    <source>
        <dbReference type="EMBL" id="RGN46284.1"/>
    </source>
</evidence>
<dbReference type="Proteomes" id="UP000261088">
    <property type="component" value="Unassembled WGS sequence"/>
</dbReference>
<feature type="signal peptide" evidence="2">
    <location>
        <begin position="1"/>
        <end position="21"/>
    </location>
</feature>
<sequence>MKKWFYIPLLLLALLSQTACGGHDEEPIIPEQPETPTQPGDGDDNDDEPDKPVPGSNGKYLVLYCSRTSNTERVAQ</sequence>
<dbReference type="RefSeq" id="WP_122122703.1">
    <property type="nucleotide sequence ID" value="NZ_JBCHGO010000013.1"/>
</dbReference>